<gene>
    <name evidence="1" type="ORF">OSB04_013807</name>
</gene>
<evidence type="ECO:0000313" key="2">
    <source>
        <dbReference type="Proteomes" id="UP001172457"/>
    </source>
</evidence>
<reference evidence="1" key="1">
    <citation type="submission" date="2023-03" db="EMBL/GenBank/DDBJ databases">
        <title>Chromosome-scale reference genome and RAD-based genetic map of yellow starthistle (Centaurea solstitialis) reveal putative structural variation and QTLs associated with invader traits.</title>
        <authorList>
            <person name="Reatini B."/>
            <person name="Cang F.A."/>
            <person name="Jiang Q."/>
            <person name="Mckibben M.T.W."/>
            <person name="Barker M.S."/>
            <person name="Rieseberg L.H."/>
            <person name="Dlugosch K.M."/>
        </authorList>
    </citation>
    <scope>NUCLEOTIDE SEQUENCE</scope>
    <source>
        <strain evidence="1">CAN-66</strain>
        <tissue evidence="1">Leaf</tissue>
    </source>
</reference>
<keyword evidence="2" id="KW-1185">Reference proteome</keyword>
<organism evidence="1 2">
    <name type="scientific">Centaurea solstitialis</name>
    <name type="common">yellow star-thistle</name>
    <dbReference type="NCBI Taxonomy" id="347529"/>
    <lineage>
        <taxon>Eukaryota</taxon>
        <taxon>Viridiplantae</taxon>
        <taxon>Streptophyta</taxon>
        <taxon>Embryophyta</taxon>
        <taxon>Tracheophyta</taxon>
        <taxon>Spermatophyta</taxon>
        <taxon>Magnoliopsida</taxon>
        <taxon>eudicotyledons</taxon>
        <taxon>Gunneridae</taxon>
        <taxon>Pentapetalae</taxon>
        <taxon>asterids</taxon>
        <taxon>campanulids</taxon>
        <taxon>Asterales</taxon>
        <taxon>Asteraceae</taxon>
        <taxon>Carduoideae</taxon>
        <taxon>Cardueae</taxon>
        <taxon>Centaureinae</taxon>
        <taxon>Centaurea</taxon>
    </lineage>
</organism>
<name>A0AA38TYP0_9ASTR</name>
<sequence length="147" mass="16611">MPSISFVYTLGSGLWGKSFIVIDLLFGFRLENLGRVLGEIGIFATEMAVSSGRAGPDHVQHVSCLWQDPPFVKQQIPKTLFCVCRYRRMPRNNSAYSIDTHFPLCIFNRHPLSTSIETANGWTQCSVPVRRGCTIRLWLHSELPLNS</sequence>
<accession>A0AA38TYP0</accession>
<proteinExistence type="predicted"/>
<protein>
    <submittedName>
        <fullName evidence="1">Uncharacterized protein</fullName>
    </submittedName>
</protein>
<dbReference type="EMBL" id="JARYMX010000003">
    <property type="protein sequence ID" value="KAJ9559193.1"/>
    <property type="molecule type" value="Genomic_DNA"/>
</dbReference>
<dbReference type="Proteomes" id="UP001172457">
    <property type="component" value="Chromosome 3"/>
</dbReference>
<evidence type="ECO:0000313" key="1">
    <source>
        <dbReference type="EMBL" id="KAJ9559193.1"/>
    </source>
</evidence>
<dbReference type="AlphaFoldDB" id="A0AA38TYP0"/>
<comment type="caution">
    <text evidence="1">The sequence shown here is derived from an EMBL/GenBank/DDBJ whole genome shotgun (WGS) entry which is preliminary data.</text>
</comment>